<dbReference type="EMBL" id="HBIJ01023915">
    <property type="protein sequence ID" value="CAE0375027.1"/>
    <property type="molecule type" value="Transcribed_RNA"/>
</dbReference>
<organism evidence="2">
    <name type="scientific">Aureoumbra lagunensis</name>
    <dbReference type="NCBI Taxonomy" id="44058"/>
    <lineage>
        <taxon>Eukaryota</taxon>
        <taxon>Sar</taxon>
        <taxon>Stramenopiles</taxon>
        <taxon>Ochrophyta</taxon>
        <taxon>Pelagophyceae</taxon>
        <taxon>Pelagomonadales</taxon>
        <taxon>Aureoumbra</taxon>
    </lineage>
</organism>
<dbReference type="InterPro" id="IPR008978">
    <property type="entry name" value="HSP20-like_chaperone"/>
</dbReference>
<feature type="domain" description="CS" evidence="1">
    <location>
        <begin position="342"/>
        <end position="442"/>
    </location>
</feature>
<gene>
    <name evidence="2" type="ORF">ALAG00032_LOCUS15831</name>
</gene>
<sequence length="457" mass="51148">MEMPKDSVNYISIVVANGAELRECIRKTSCVVTKVKGGCEVQILDERLYHDEVRLKVQESDNGFRGWLSKNEIIQIPKRVRRGNGNAGKRVIGLLADGRVLREGDDTSCLAKKDTILKTNTSIAQNVEEPKTYDVTKASKESDVKQMLKEADQECYGGEPRDGGGPDPANQVEASLLQLLNRLKYHNGRAGSSAIVAPELIELVNCSTSKPALEVVARQLLCSEINKARRNYGKLSQPSIPIWATRDILYNDSKGAKVRLLHDTAGAVWRDPIDGGTDDWIEYQDIDALPPKKAEYSPSRQQARWTFLPDTPPTTIVCALRSIHVPKPSKLDPVLSRGGAALDDFGYAWGQTYSDAWLSVPIENTLGNKFHIQCRFQSRHLLLAFRLPLIDNDQSFSHLIDTPLFASINSSEATWHLERESSFSILTLSFPKIKPAWWQALCIGHPRIRPRDFDFMV</sequence>
<name>A0A7S3K590_9STRA</name>
<evidence type="ECO:0000259" key="1">
    <source>
        <dbReference type="PROSITE" id="PS51203"/>
    </source>
</evidence>
<reference evidence="2" key="1">
    <citation type="submission" date="2021-01" db="EMBL/GenBank/DDBJ databases">
        <authorList>
            <person name="Corre E."/>
            <person name="Pelletier E."/>
            <person name="Niang G."/>
            <person name="Scheremetjew M."/>
            <person name="Finn R."/>
            <person name="Kale V."/>
            <person name="Holt S."/>
            <person name="Cochrane G."/>
            <person name="Meng A."/>
            <person name="Brown T."/>
            <person name="Cohen L."/>
        </authorList>
    </citation>
    <scope>NUCLEOTIDE SEQUENCE</scope>
    <source>
        <strain evidence="2">CCMP1510</strain>
    </source>
</reference>
<dbReference type="InterPro" id="IPR007052">
    <property type="entry name" value="CS_dom"/>
</dbReference>
<dbReference type="SUPFAM" id="SSF49764">
    <property type="entry name" value="HSP20-like chaperones"/>
    <property type="match status" value="1"/>
</dbReference>
<dbReference type="Pfam" id="PF04969">
    <property type="entry name" value="CS"/>
    <property type="match status" value="1"/>
</dbReference>
<accession>A0A7S3K590</accession>
<dbReference type="Gene3D" id="2.60.40.790">
    <property type="match status" value="1"/>
</dbReference>
<dbReference type="AlphaFoldDB" id="A0A7S3K590"/>
<evidence type="ECO:0000313" key="2">
    <source>
        <dbReference type="EMBL" id="CAE0375027.1"/>
    </source>
</evidence>
<proteinExistence type="predicted"/>
<protein>
    <recommendedName>
        <fullName evidence="1">CS domain-containing protein</fullName>
    </recommendedName>
</protein>
<dbReference type="PROSITE" id="PS51203">
    <property type="entry name" value="CS"/>
    <property type="match status" value="1"/>
</dbReference>